<organism evidence="3 4">
    <name type="scientific">Rhizobium rhizogenes</name>
    <name type="common">Agrobacterium rhizogenes</name>
    <dbReference type="NCBI Taxonomy" id="359"/>
    <lineage>
        <taxon>Bacteria</taxon>
        <taxon>Pseudomonadati</taxon>
        <taxon>Pseudomonadota</taxon>
        <taxon>Alphaproteobacteria</taxon>
        <taxon>Hyphomicrobiales</taxon>
        <taxon>Rhizobiaceae</taxon>
        <taxon>Rhizobium/Agrobacterium group</taxon>
        <taxon>Rhizobium</taxon>
    </lineage>
</organism>
<feature type="region of interest" description="Disordered" evidence="2">
    <location>
        <begin position="1"/>
        <end position="23"/>
    </location>
</feature>
<evidence type="ECO:0000313" key="4">
    <source>
        <dbReference type="Proteomes" id="UP000315434"/>
    </source>
</evidence>
<protein>
    <submittedName>
        <fullName evidence="3">Uncharacterized protein</fullName>
    </submittedName>
</protein>
<sequence>MAIRVSRALNKKNVPSPKAPQRLRPLPELTKQILVFNRDEFRHLMHGFVLLRMPDGELGVSSRKVVYPIRYSGEYLFIDVSIRGKPKTSCSVVSSTAIASERFPVTPSRPFQTLAKEHSDHADGAKLETLASKFPSAPDAKRTAKVSTKISAMSFAERWLRQLNLSLNQTASEEVRKKALEQLARIEEQLLALDGEYFKWPSTDALKGNGSLNSFDAPEDGVLSFFGYKVGQLSVLTPSMRYAILDRVFRIALPPVLPSPHMALWGTPNSLRRLHKLAETIAAFVRNAKRRQNPSYRRAIGEWEHDLQRLHDTLYVGRFDFSWPATH</sequence>
<keyword evidence="1" id="KW-0175">Coiled coil</keyword>
<dbReference type="RefSeq" id="WP_142839270.1">
    <property type="nucleotide sequence ID" value="NZ_JAPZAC010000001.1"/>
</dbReference>
<gene>
    <name evidence="3" type="ORF">EXN68_00915</name>
</gene>
<dbReference type="EMBL" id="SGNY01000001">
    <property type="protein sequence ID" value="TRB02297.1"/>
    <property type="molecule type" value="Genomic_DNA"/>
</dbReference>
<dbReference type="Proteomes" id="UP000315434">
    <property type="component" value="Unassembled WGS sequence"/>
</dbReference>
<dbReference type="AlphaFoldDB" id="A0A546XNI9"/>
<evidence type="ECO:0000313" key="3">
    <source>
        <dbReference type="EMBL" id="TRB02297.1"/>
    </source>
</evidence>
<proteinExistence type="predicted"/>
<dbReference type="OrthoDB" id="8410714at2"/>
<evidence type="ECO:0000256" key="1">
    <source>
        <dbReference type="SAM" id="Coils"/>
    </source>
</evidence>
<reference evidence="3 4" key="1">
    <citation type="journal article" date="2019" name="Appl. Microbiol. Biotechnol.">
        <title>Differential efficiency of wild type rhizogenic strains for rol gene transformation of plants.</title>
        <authorList>
            <person name="Desmet S."/>
            <person name="De Keyser E."/>
            <person name="Van Vaerenbergh J."/>
            <person name="Baeyen S."/>
            <person name="Van Huylenbroeck J."/>
            <person name="Geelen D."/>
            <person name="Dhooghe E."/>
        </authorList>
    </citation>
    <scope>NUCLEOTIDE SEQUENCE [LARGE SCALE GENOMIC DNA]</scope>
    <source>
        <strain evidence="3 4">GBBC3284</strain>
    </source>
</reference>
<name>A0A546XNI9_RHIRH</name>
<feature type="coiled-coil region" evidence="1">
    <location>
        <begin position="169"/>
        <end position="196"/>
    </location>
</feature>
<evidence type="ECO:0000256" key="2">
    <source>
        <dbReference type="SAM" id="MobiDB-lite"/>
    </source>
</evidence>
<accession>A0A546XNI9</accession>
<comment type="caution">
    <text evidence="3">The sequence shown here is derived from an EMBL/GenBank/DDBJ whole genome shotgun (WGS) entry which is preliminary data.</text>
</comment>